<dbReference type="EMBL" id="FOVG01000004">
    <property type="protein sequence ID" value="SFO28268.1"/>
    <property type="molecule type" value="Genomic_DNA"/>
</dbReference>
<name>A0A1I5FWS4_9GAMM</name>
<accession>A0A1I5FWS4</accession>
<proteinExistence type="predicted"/>
<organism evidence="1 2">
    <name type="scientific">Candidatus Pantoea varia</name>
    <dbReference type="NCBI Taxonomy" id="1881036"/>
    <lineage>
        <taxon>Bacteria</taxon>
        <taxon>Pseudomonadati</taxon>
        <taxon>Pseudomonadota</taxon>
        <taxon>Gammaproteobacteria</taxon>
        <taxon>Enterobacterales</taxon>
        <taxon>Erwiniaceae</taxon>
        <taxon>Pantoea</taxon>
    </lineage>
</organism>
<evidence type="ECO:0000313" key="1">
    <source>
        <dbReference type="EMBL" id="SFO28268.1"/>
    </source>
</evidence>
<reference evidence="2" key="1">
    <citation type="submission" date="2016-10" db="EMBL/GenBank/DDBJ databases">
        <authorList>
            <person name="Varghese N."/>
            <person name="Submissions S."/>
        </authorList>
    </citation>
    <scope>NUCLEOTIDE SEQUENCE [LARGE SCALE GENOMIC DNA]</scope>
    <source>
        <strain evidence="2">OV426</strain>
    </source>
</reference>
<dbReference type="RefSeq" id="WP_175501544.1">
    <property type="nucleotide sequence ID" value="NZ_FOVG01000004.1"/>
</dbReference>
<sequence length="46" mass="5255">MRTKKRNRFAGNDNLTLVHARFNGLYHQADKAICSGKAAGLLRRRQ</sequence>
<evidence type="ECO:0000313" key="2">
    <source>
        <dbReference type="Proteomes" id="UP000198968"/>
    </source>
</evidence>
<gene>
    <name evidence="1" type="ORF">SAMN05428971_3453</name>
</gene>
<protein>
    <submittedName>
        <fullName evidence="1">Uncharacterized protein</fullName>
    </submittedName>
</protein>
<dbReference type="Proteomes" id="UP000198968">
    <property type="component" value="Unassembled WGS sequence"/>
</dbReference>
<keyword evidence="2" id="KW-1185">Reference proteome</keyword>
<dbReference type="AlphaFoldDB" id="A0A1I5FWS4"/>